<proteinExistence type="inferred from homology"/>
<dbReference type="InterPro" id="IPR046950">
    <property type="entry name" value="DNA-dir_Rpol_C_phage-type"/>
</dbReference>
<reference evidence="10 11" key="1">
    <citation type="submission" date="2024-02" db="EMBL/GenBank/DDBJ databases">
        <authorList>
            <person name="Daric V."/>
            <person name="Darras S."/>
        </authorList>
    </citation>
    <scope>NUCLEOTIDE SEQUENCE [LARGE SCALE GENOMIC DNA]</scope>
</reference>
<accession>A0ABP0GHT9</accession>
<evidence type="ECO:0000313" key="10">
    <source>
        <dbReference type="EMBL" id="CAK8691277.1"/>
    </source>
</evidence>
<comment type="function">
    <text evidence="8">DNA-dependent RNA polymerase catalyzes the transcription of DNA into RNA using the four ribonucleoside triphosphates as substrates.</text>
</comment>
<dbReference type="InterPro" id="IPR037159">
    <property type="entry name" value="RNA_POL_N_sf"/>
</dbReference>
<keyword evidence="4 8" id="KW-0808">Transferase</keyword>
<keyword evidence="5 8" id="KW-0548">Nucleotidyltransferase</keyword>
<gene>
    <name evidence="10" type="ORF">CVLEPA_LOCUS23852</name>
</gene>
<dbReference type="SMART" id="SM01311">
    <property type="entry name" value="RPOL_N"/>
    <property type="match status" value="1"/>
</dbReference>
<dbReference type="PANTHER" id="PTHR10102">
    <property type="entry name" value="DNA-DIRECTED RNA POLYMERASE, MITOCHONDRIAL"/>
    <property type="match status" value="1"/>
</dbReference>
<dbReference type="PROSITE" id="PS00489">
    <property type="entry name" value="RNA_POL_PHAGE_2"/>
    <property type="match status" value="1"/>
</dbReference>
<evidence type="ECO:0000256" key="7">
    <source>
        <dbReference type="ARBA" id="ARBA00048552"/>
    </source>
</evidence>
<keyword evidence="6 8" id="KW-0804">Transcription</keyword>
<dbReference type="InterPro" id="IPR043502">
    <property type="entry name" value="DNA/RNA_pol_sf"/>
</dbReference>
<dbReference type="EMBL" id="CAWYQH010000119">
    <property type="protein sequence ID" value="CAK8691277.1"/>
    <property type="molecule type" value="Genomic_DNA"/>
</dbReference>
<evidence type="ECO:0000256" key="5">
    <source>
        <dbReference type="ARBA" id="ARBA00022695"/>
    </source>
</evidence>
<evidence type="ECO:0000259" key="9">
    <source>
        <dbReference type="SMART" id="SM01311"/>
    </source>
</evidence>
<dbReference type="Pfam" id="PF14700">
    <property type="entry name" value="RPOL_N"/>
    <property type="match status" value="1"/>
</dbReference>
<keyword evidence="11" id="KW-1185">Reference proteome</keyword>
<dbReference type="SUPFAM" id="SSF56672">
    <property type="entry name" value="DNA/RNA polymerases"/>
    <property type="match status" value="1"/>
</dbReference>
<feature type="domain" description="DNA-directed RNA polymerase N-terminal" evidence="9">
    <location>
        <begin position="324"/>
        <end position="636"/>
    </location>
</feature>
<dbReference type="Proteomes" id="UP001642483">
    <property type="component" value="Unassembled WGS sequence"/>
</dbReference>
<dbReference type="EC" id="2.7.7.6" evidence="2 8"/>
<evidence type="ECO:0000313" key="11">
    <source>
        <dbReference type="Proteomes" id="UP001642483"/>
    </source>
</evidence>
<evidence type="ECO:0000256" key="8">
    <source>
        <dbReference type="RuleBase" id="RU003805"/>
    </source>
</evidence>
<keyword evidence="3 8" id="KW-0240">DNA-directed RNA polymerase</keyword>
<dbReference type="Pfam" id="PF00940">
    <property type="entry name" value="RNA_pol"/>
    <property type="match status" value="1"/>
</dbReference>
<dbReference type="Gene3D" id="1.10.1320.10">
    <property type="entry name" value="DNA-directed RNA polymerase, N-terminal domain"/>
    <property type="match status" value="1"/>
</dbReference>
<dbReference type="Gene3D" id="1.10.287.280">
    <property type="match status" value="1"/>
</dbReference>
<comment type="catalytic activity">
    <reaction evidence="7 8">
        <text>RNA(n) + a ribonucleoside 5'-triphosphate = RNA(n+1) + diphosphate</text>
        <dbReference type="Rhea" id="RHEA:21248"/>
        <dbReference type="Rhea" id="RHEA-COMP:14527"/>
        <dbReference type="Rhea" id="RHEA-COMP:17342"/>
        <dbReference type="ChEBI" id="CHEBI:33019"/>
        <dbReference type="ChEBI" id="CHEBI:61557"/>
        <dbReference type="ChEBI" id="CHEBI:140395"/>
        <dbReference type="EC" id="2.7.7.6"/>
    </reaction>
</comment>
<dbReference type="InterPro" id="IPR002092">
    <property type="entry name" value="DNA-dir_Rpol_phage-type"/>
</dbReference>
<dbReference type="Gene3D" id="1.10.150.20">
    <property type="entry name" value="5' to 3' exonuclease, C-terminal subdomain"/>
    <property type="match status" value="1"/>
</dbReference>
<protein>
    <recommendedName>
        <fullName evidence="2 8">DNA-directed RNA polymerase</fullName>
        <ecNumber evidence="2 8">2.7.7.6</ecNumber>
    </recommendedName>
</protein>
<dbReference type="PROSITE" id="PS00900">
    <property type="entry name" value="RNA_POL_PHAGE_1"/>
    <property type="match status" value="1"/>
</dbReference>
<evidence type="ECO:0000256" key="2">
    <source>
        <dbReference type="ARBA" id="ARBA00012418"/>
    </source>
</evidence>
<name>A0ABP0GHT9_CLALP</name>
<comment type="caution">
    <text evidence="10">The sequence shown here is derived from an EMBL/GenBank/DDBJ whole genome shotgun (WGS) entry which is preliminary data.</text>
</comment>
<dbReference type="PANTHER" id="PTHR10102:SF0">
    <property type="entry name" value="DNA-DIRECTED RNA POLYMERASE, MITOCHONDRIAL"/>
    <property type="match status" value="1"/>
</dbReference>
<comment type="similarity">
    <text evidence="1 8">Belongs to the phage and mitochondrial RNA polymerase family.</text>
</comment>
<sequence length="1167" mass="134223">MSFNNLYTSFLQKSQSADAFLRRCSCLWLKGRPVSGAFPRRRSHQFKSTDLKHPSWCVQLYYRRLLASPIQRAYYVSSTQSLEEDELEEDLEDSWKDMEEEEELCLPLEDFGEPAATEETSFDDKPMKKQDYSAQDLRKRSSFFLNYIQACVNTGHLNEAVKAVVKRQLCENDLKAIDFLLTTLVNLSTAVCQQQSIDVIAISQQIFAKVLKMQLIPTPNTCACILAIFKRYENDSLFESFLGKVKEMYTVEEVLKSCHRRGVTFKYLLELFNQVELNFEFQETQPKRNTPPSIVKDLYKTKFSSRSLNLPDELSFGQLLSSLDEQLQREVKGTMKVPNVMSGQPISLKQQAQRRKLKKLHEEWKVTALGAFRVIKQREHKRWFDRRSHDLGLYPFLCLIPDEAYADIIVNQLHHIPHSGKITQEIVLDIGDTVFKHYALKNDFPPESRERLKTIYKEYLHLFKQNKPTELLREVWEKLESEHGKIQVENKIAPWQNLWKIIVGRRLLEVMVSTLTIGIGSCNTAVPTAYFSNIPAVFNSYKTWGKKMHGMTIPHPVYAKLVKEADEMKGSFVFPTEHLPMLVPPLPWIHPDQGGFVCCPTDFIRQQKYMDMHDDQPQEYKNSLCATADALNVLSSVAWKINKKVLDVQLKIFRSRGDTTLKVAPPPPEIPYNLNPKLVKNSPNDERKQLRCQYFKAKKTKYEMNSLHADALYKFSIANYYRNKMFWLPHNLDFRGRTYPVPPHFNYMGDDVSRSIFLFAKGRPLGERGVRWLKVHLVNLTGKKKYDNLESRLQYANEMLDEIFDSADNPLEGRCWWKDSDDPWQTLAACIELTAALRSPNPEKFVSHLPIYQDGSCNGLQHYAALGRDVVGAKQVNLQAVESPQDVYTGVAEIVDEIRKKDAENGVEIAKDLEGFISRKVVKQTVMTTVYGVTRYGGALQIRRQLMNISDFPANKCMPASIYIVNAIFQSISAIFTSATSIQKWLTNLAYCLSKGGHSVEWKTTLGLCAVQPYFKTVAQRVESPLQTLNLMRPTTAPLVMKQCNAFPPNFVHSLDSTHMMLTALHCYHAGVTFSAVHDCYWTHACTVDQMSVLCREQFIELHQQPILEQLAGFLYKFLPREGSDSDEAGEFIAESQRDRFRELLSNIPTKGEFDLNEVKKSVFFFS</sequence>
<evidence type="ECO:0000256" key="3">
    <source>
        <dbReference type="ARBA" id="ARBA00022478"/>
    </source>
</evidence>
<evidence type="ECO:0000256" key="4">
    <source>
        <dbReference type="ARBA" id="ARBA00022679"/>
    </source>
</evidence>
<evidence type="ECO:0000256" key="1">
    <source>
        <dbReference type="ARBA" id="ARBA00009493"/>
    </source>
</evidence>
<organism evidence="10 11">
    <name type="scientific">Clavelina lepadiformis</name>
    <name type="common">Light-bulb sea squirt</name>
    <name type="synonym">Ascidia lepadiformis</name>
    <dbReference type="NCBI Taxonomy" id="159417"/>
    <lineage>
        <taxon>Eukaryota</taxon>
        <taxon>Metazoa</taxon>
        <taxon>Chordata</taxon>
        <taxon>Tunicata</taxon>
        <taxon>Ascidiacea</taxon>
        <taxon>Aplousobranchia</taxon>
        <taxon>Clavelinidae</taxon>
        <taxon>Clavelina</taxon>
    </lineage>
</organism>
<dbReference type="InterPro" id="IPR029262">
    <property type="entry name" value="RPOL_N"/>
</dbReference>
<evidence type="ECO:0000256" key="6">
    <source>
        <dbReference type="ARBA" id="ARBA00023163"/>
    </source>
</evidence>